<protein>
    <submittedName>
        <fullName evidence="1">Uncharacterized protein</fullName>
    </submittedName>
</protein>
<evidence type="ECO:0000313" key="1">
    <source>
        <dbReference type="EMBL" id="KAJ2987461.1"/>
    </source>
</evidence>
<keyword evidence="2" id="KW-1185">Reference proteome</keyword>
<dbReference type="EMBL" id="JAPDGR010000786">
    <property type="protein sequence ID" value="KAJ2987461.1"/>
    <property type="molecule type" value="Genomic_DNA"/>
</dbReference>
<sequence>MTEARKTAALSRWTPIVIGTIITDDKPSYLDVMISPLARRLVSHHAKAVASRSVLKVINPSSVARRAVPSIAFPSHQLASIPFQSARMSSSNPANKNFTREHLFDCKDRIALVTGKPIAHQHARLLRIA</sequence>
<dbReference type="Proteomes" id="UP001143856">
    <property type="component" value="Unassembled WGS sequence"/>
</dbReference>
<evidence type="ECO:0000313" key="2">
    <source>
        <dbReference type="Proteomes" id="UP001143856"/>
    </source>
</evidence>
<organism evidence="1 2">
    <name type="scientific">Xylaria curta</name>
    <dbReference type="NCBI Taxonomy" id="42375"/>
    <lineage>
        <taxon>Eukaryota</taxon>
        <taxon>Fungi</taxon>
        <taxon>Dikarya</taxon>
        <taxon>Ascomycota</taxon>
        <taxon>Pezizomycotina</taxon>
        <taxon>Sordariomycetes</taxon>
        <taxon>Xylariomycetidae</taxon>
        <taxon>Xylariales</taxon>
        <taxon>Xylariaceae</taxon>
        <taxon>Xylaria</taxon>
    </lineage>
</organism>
<reference evidence="1" key="1">
    <citation type="submission" date="2022-10" db="EMBL/GenBank/DDBJ databases">
        <title>Genome Sequence of Xylaria curta.</title>
        <authorList>
            <person name="Buettner E."/>
        </authorList>
    </citation>
    <scope>NUCLEOTIDE SEQUENCE</scope>
    <source>
        <strain evidence="1">Babe10</strain>
    </source>
</reference>
<proteinExistence type="predicted"/>
<name>A0ACC1P692_9PEZI</name>
<accession>A0ACC1P692</accession>
<comment type="caution">
    <text evidence="1">The sequence shown here is derived from an EMBL/GenBank/DDBJ whole genome shotgun (WGS) entry which is preliminary data.</text>
</comment>
<gene>
    <name evidence="1" type="ORF">NUW58_g4492</name>
</gene>